<gene>
    <name evidence="1" type="ORF">SLEP1_g28135</name>
</gene>
<sequence>MGHVTWTMQVLCLCWLIVAVDYVGAAIQNDMSLIT</sequence>
<comment type="caution">
    <text evidence="1">The sequence shown here is derived from an EMBL/GenBank/DDBJ whole genome shotgun (WGS) entry which is preliminary data.</text>
</comment>
<reference evidence="1 2" key="1">
    <citation type="journal article" date="2021" name="Commun. Biol.">
        <title>The genome of Shorea leprosula (Dipterocarpaceae) highlights the ecological relevance of drought in aseasonal tropical rainforests.</title>
        <authorList>
            <person name="Ng K.K.S."/>
            <person name="Kobayashi M.J."/>
            <person name="Fawcett J.A."/>
            <person name="Hatakeyama M."/>
            <person name="Paape T."/>
            <person name="Ng C.H."/>
            <person name="Ang C.C."/>
            <person name="Tnah L.H."/>
            <person name="Lee C.T."/>
            <person name="Nishiyama T."/>
            <person name="Sese J."/>
            <person name="O'Brien M.J."/>
            <person name="Copetti D."/>
            <person name="Mohd Noor M.I."/>
            <person name="Ong R.C."/>
            <person name="Putra M."/>
            <person name="Sireger I.Z."/>
            <person name="Indrioko S."/>
            <person name="Kosugi Y."/>
            <person name="Izuno A."/>
            <person name="Isagi Y."/>
            <person name="Lee S.L."/>
            <person name="Shimizu K.K."/>
        </authorList>
    </citation>
    <scope>NUCLEOTIDE SEQUENCE [LARGE SCALE GENOMIC DNA]</scope>
    <source>
        <tissue evidence="1">Leaf</tissue>
    </source>
</reference>
<dbReference type="Proteomes" id="UP001054252">
    <property type="component" value="Unassembled WGS sequence"/>
</dbReference>
<evidence type="ECO:0000313" key="1">
    <source>
        <dbReference type="EMBL" id="GKV17664.1"/>
    </source>
</evidence>
<organism evidence="1 2">
    <name type="scientific">Rubroshorea leprosula</name>
    <dbReference type="NCBI Taxonomy" id="152421"/>
    <lineage>
        <taxon>Eukaryota</taxon>
        <taxon>Viridiplantae</taxon>
        <taxon>Streptophyta</taxon>
        <taxon>Embryophyta</taxon>
        <taxon>Tracheophyta</taxon>
        <taxon>Spermatophyta</taxon>
        <taxon>Magnoliopsida</taxon>
        <taxon>eudicotyledons</taxon>
        <taxon>Gunneridae</taxon>
        <taxon>Pentapetalae</taxon>
        <taxon>rosids</taxon>
        <taxon>malvids</taxon>
        <taxon>Malvales</taxon>
        <taxon>Dipterocarpaceae</taxon>
        <taxon>Rubroshorea</taxon>
    </lineage>
</organism>
<dbReference type="EMBL" id="BPVZ01000048">
    <property type="protein sequence ID" value="GKV17664.1"/>
    <property type="molecule type" value="Genomic_DNA"/>
</dbReference>
<evidence type="ECO:0000313" key="2">
    <source>
        <dbReference type="Proteomes" id="UP001054252"/>
    </source>
</evidence>
<name>A0AAV5JSP1_9ROSI</name>
<accession>A0AAV5JSP1</accession>
<protein>
    <submittedName>
        <fullName evidence="1">Uncharacterized protein</fullName>
    </submittedName>
</protein>
<proteinExistence type="predicted"/>
<dbReference type="AlphaFoldDB" id="A0AAV5JSP1"/>
<keyword evidence="2" id="KW-1185">Reference proteome</keyword>